<comment type="subcellular location">
    <subcellularLocation>
        <location evidence="5">Cell membrane</location>
        <topology evidence="5">Multi-pass membrane protein</topology>
    </subcellularLocation>
    <subcellularLocation>
        <location evidence="1">Membrane</location>
        <topology evidence="1">Multi-pass membrane protein</topology>
    </subcellularLocation>
</comment>
<evidence type="ECO:0000256" key="2">
    <source>
        <dbReference type="ARBA" id="ARBA00022692"/>
    </source>
</evidence>
<feature type="transmembrane region" description="Helical" evidence="5">
    <location>
        <begin position="78"/>
        <end position="96"/>
    </location>
</feature>
<evidence type="ECO:0000256" key="5">
    <source>
        <dbReference type="RuleBase" id="RU363041"/>
    </source>
</evidence>
<keyword evidence="4 5" id="KW-0472">Membrane</keyword>
<feature type="transmembrane region" description="Helical" evidence="5">
    <location>
        <begin position="108"/>
        <end position="125"/>
    </location>
</feature>
<reference evidence="6 7" key="1">
    <citation type="submission" date="2023-09" db="EMBL/GenBank/DDBJ databases">
        <authorList>
            <person name="Rey-Velasco X."/>
        </authorList>
    </citation>
    <scope>NUCLEOTIDE SEQUENCE [LARGE SCALE GENOMIC DNA]</scope>
    <source>
        <strain evidence="6 7">F394</strain>
    </source>
</reference>
<comment type="caution">
    <text evidence="6">The sequence shown here is derived from an EMBL/GenBank/DDBJ whole genome shotgun (WGS) entry which is preliminary data.</text>
</comment>
<protein>
    <recommendedName>
        <fullName evidence="5">Probable membrane transporter protein</fullName>
    </recommendedName>
</protein>
<dbReference type="RefSeq" id="WP_311661074.1">
    <property type="nucleotide sequence ID" value="NZ_JAVRHT010000001.1"/>
</dbReference>
<accession>A0ABU3BLH9</accession>
<feature type="transmembrane region" description="Helical" evidence="5">
    <location>
        <begin position="188"/>
        <end position="206"/>
    </location>
</feature>
<name>A0ABU3BLH9_9BACT</name>
<evidence type="ECO:0000256" key="3">
    <source>
        <dbReference type="ARBA" id="ARBA00022989"/>
    </source>
</evidence>
<evidence type="ECO:0000313" key="6">
    <source>
        <dbReference type="EMBL" id="MDT0630144.1"/>
    </source>
</evidence>
<keyword evidence="3 5" id="KW-1133">Transmembrane helix</keyword>
<organism evidence="6 7">
    <name type="scientific">Rubrivirga litoralis</name>
    <dbReference type="NCBI Taxonomy" id="3075598"/>
    <lineage>
        <taxon>Bacteria</taxon>
        <taxon>Pseudomonadati</taxon>
        <taxon>Rhodothermota</taxon>
        <taxon>Rhodothermia</taxon>
        <taxon>Rhodothermales</taxon>
        <taxon>Rubricoccaceae</taxon>
        <taxon>Rubrivirga</taxon>
    </lineage>
</organism>
<evidence type="ECO:0000256" key="1">
    <source>
        <dbReference type="ARBA" id="ARBA00004141"/>
    </source>
</evidence>
<dbReference type="Proteomes" id="UP001267426">
    <property type="component" value="Unassembled WGS sequence"/>
</dbReference>
<dbReference type="InterPro" id="IPR002781">
    <property type="entry name" value="TM_pro_TauE-like"/>
</dbReference>
<feature type="transmembrane region" description="Helical" evidence="5">
    <location>
        <begin position="145"/>
        <end position="168"/>
    </location>
</feature>
<dbReference type="PANTHER" id="PTHR43483:SF3">
    <property type="entry name" value="MEMBRANE TRANSPORTER PROTEIN HI_0806-RELATED"/>
    <property type="match status" value="1"/>
</dbReference>
<proteinExistence type="inferred from homology"/>
<comment type="similarity">
    <text evidence="5">Belongs to the 4-toluene sulfonate uptake permease (TSUP) (TC 2.A.102) family.</text>
</comment>
<keyword evidence="7" id="KW-1185">Reference proteome</keyword>
<dbReference type="EMBL" id="JAVRHT010000001">
    <property type="protein sequence ID" value="MDT0630144.1"/>
    <property type="molecule type" value="Genomic_DNA"/>
</dbReference>
<dbReference type="Pfam" id="PF01925">
    <property type="entry name" value="TauE"/>
    <property type="match status" value="1"/>
</dbReference>
<keyword evidence="2 5" id="KW-0812">Transmembrane</keyword>
<evidence type="ECO:0000313" key="7">
    <source>
        <dbReference type="Proteomes" id="UP001267426"/>
    </source>
</evidence>
<gene>
    <name evidence="6" type="ORF">RM540_00150</name>
</gene>
<feature type="transmembrane region" description="Helical" evidence="5">
    <location>
        <begin position="44"/>
        <end position="66"/>
    </location>
</feature>
<keyword evidence="5" id="KW-1003">Cell membrane</keyword>
<sequence>MLFVLLLVGAVGGFVAGLVGVGGGVVFGPALFFAFGAAGVADPVLTPLTLGTSLLCTFAASASGTVGQWKHGAIDRRTALVTGAFAAVAVVLVGRFVSTQPWYDKQTFQVVLGLSLVAVVARMLTGGARADAYTAADARTAPPRLAAVGGAAGTISALAGIGGGVVLVPAFAGLVRLPTAVASGTSTAAITIITAVGVATYVVLGWDAPVPPGTLGYVDWRGAAALALPAVVTARLGVSAAHRIDVRYVRYSFAAFAAVVAARLLWKAFS</sequence>
<dbReference type="PANTHER" id="PTHR43483">
    <property type="entry name" value="MEMBRANE TRANSPORTER PROTEIN HI_0806-RELATED"/>
    <property type="match status" value="1"/>
</dbReference>
<feature type="transmembrane region" description="Helical" evidence="5">
    <location>
        <begin position="248"/>
        <end position="266"/>
    </location>
</feature>
<evidence type="ECO:0000256" key="4">
    <source>
        <dbReference type="ARBA" id="ARBA00023136"/>
    </source>
</evidence>